<dbReference type="PANTHER" id="PTHR33513:SF4">
    <property type="entry name" value="GB|AAF04428.1"/>
    <property type="match status" value="1"/>
</dbReference>
<dbReference type="AlphaFoldDB" id="A0A9Q0KRU4"/>
<dbReference type="EMBL" id="JAMYWD010000003">
    <property type="protein sequence ID" value="KAJ4975667.1"/>
    <property type="molecule type" value="Genomic_DNA"/>
</dbReference>
<evidence type="ECO:0000259" key="1">
    <source>
        <dbReference type="Pfam" id="PF24847"/>
    </source>
</evidence>
<feature type="domain" description="DUF7722" evidence="1">
    <location>
        <begin position="89"/>
        <end position="134"/>
    </location>
</feature>
<name>A0A9Q0KRU4_9MAGN</name>
<reference evidence="2" key="1">
    <citation type="journal article" date="2023" name="Plant J.">
        <title>The genome of the king protea, Protea cynaroides.</title>
        <authorList>
            <person name="Chang J."/>
            <person name="Duong T.A."/>
            <person name="Schoeman C."/>
            <person name="Ma X."/>
            <person name="Roodt D."/>
            <person name="Barker N."/>
            <person name="Li Z."/>
            <person name="Van de Peer Y."/>
            <person name="Mizrachi E."/>
        </authorList>
    </citation>
    <scope>NUCLEOTIDE SEQUENCE</scope>
    <source>
        <tissue evidence="2">Young leaves</tissue>
    </source>
</reference>
<evidence type="ECO:0000313" key="3">
    <source>
        <dbReference type="Proteomes" id="UP001141806"/>
    </source>
</evidence>
<dbReference type="PANTHER" id="PTHR33513">
    <property type="entry name" value="OS06G0523300 PROTEIN"/>
    <property type="match status" value="1"/>
</dbReference>
<protein>
    <recommendedName>
        <fullName evidence="1">DUF7722 domain-containing protein</fullName>
    </recommendedName>
</protein>
<accession>A0A9Q0KRU4</accession>
<evidence type="ECO:0000313" key="2">
    <source>
        <dbReference type="EMBL" id="KAJ4975667.1"/>
    </source>
</evidence>
<gene>
    <name evidence="2" type="ORF">NE237_000773</name>
</gene>
<dbReference type="InterPro" id="IPR056139">
    <property type="entry name" value="DUF7722"/>
</dbReference>
<keyword evidence="3" id="KW-1185">Reference proteome</keyword>
<dbReference type="Pfam" id="PF24847">
    <property type="entry name" value="DUF7722"/>
    <property type="match status" value="1"/>
</dbReference>
<comment type="caution">
    <text evidence="2">The sequence shown here is derived from an EMBL/GenBank/DDBJ whole genome shotgun (WGS) entry which is preliminary data.</text>
</comment>
<organism evidence="2 3">
    <name type="scientific">Protea cynaroides</name>
    <dbReference type="NCBI Taxonomy" id="273540"/>
    <lineage>
        <taxon>Eukaryota</taxon>
        <taxon>Viridiplantae</taxon>
        <taxon>Streptophyta</taxon>
        <taxon>Embryophyta</taxon>
        <taxon>Tracheophyta</taxon>
        <taxon>Spermatophyta</taxon>
        <taxon>Magnoliopsida</taxon>
        <taxon>Proteales</taxon>
        <taxon>Proteaceae</taxon>
        <taxon>Protea</taxon>
    </lineage>
</organism>
<proteinExistence type="predicted"/>
<sequence>MSNKMSNEAAGHLNSCANYMRIWIHYITAAAALISGKWQQRNEKSKMNNESAGHLNGCANYTTPAAALINGKRQQMNEKYWCFQMPLHYPRYKKSDYETMPEWQLDSLLFEYGLPMTGDLACKRSFAMGAFLWPSQTE</sequence>
<dbReference type="Proteomes" id="UP001141806">
    <property type="component" value="Unassembled WGS sequence"/>
</dbReference>
<dbReference type="OrthoDB" id="1932905at2759"/>